<dbReference type="OrthoDB" id="3439539at2759"/>
<reference evidence="2" key="1">
    <citation type="submission" date="2016-03" db="EMBL/GenBank/DDBJ databases">
        <title>Updated assembly of Pseudogymnoascus destructans, the fungus causing white-nose syndrome of bats.</title>
        <authorList>
            <person name="Palmer J.M."/>
            <person name="Drees K.P."/>
            <person name="Foster J.T."/>
            <person name="Lindner D.L."/>
        </authorList>
    </citation>
    <scope>NUCLEOTIDE SEQUENCE [LARGE SCALE GENOMIC DNA]</scope>
    <source>
        <strain evidence="2">20631-21</strain>
    </source>
</reference>
<dbReference type="GeneID" id="36286400"/>
<feature type="compositionally biased region" description="Polar residues" evidence="1">
    <location>
        <begin position="215"/>
        <end position="226"/>
    </location>
</feature>
<dbReference type="AlphaFoldDB" id="A0A177AEH1"/>
<feature type="compositionally biased region" description="Basic residues" evidence="1">
    <location>
        <begin position="239"/>
        <end position="257"/>
    </location>
</feature>
<protein>
    <submittedName>
        <fullName evidence="2">Uncharacterized protein</fullName>
    </submittedName>
</protein>
<feature type="region of interest" description="Disordered" evidence="1">
    <location>
        <begin position="182"/>
        <end position="257"/>
    </location>
</feature>
<accession>A0A177AEH1</accession>
<dbReference type="Proteomes" id="UP000077154">
    <property type="component" value="Unassembled WGS sequence"/>
</dbReference>
<dbReference type="RefSeq" id="XP_024325787.1">
    <property type="nucleotide sequence ID" value="XM_024466971.1"/>
</dbReference>
<feature type="region of interest" description="Disordered" evidence="1">
    <location>
        <begin position="24"/>
        <end position="78"/>
    </location>
</feature>
<proteinExistence type="predicted"/>
<name>A0A177AEH1_9PEZI</name>
<evidence type="ECO:0000256" key="1">
    <source>
        <dbReference type="SAM" id="MobiDB-lite"/>
    </source>
</evidence>
<dbReference type="EMBL" id="KV441391">
    <property type="protein sequence ID" value="OAF60506.1"/>
    <property type="molecule type" value="Genomic_DNA"/>
</dbReference>
<feature type="compositionally biased region" description="Polar residues" evidence="1">
    <location>
        <begin position="134"/>
        <end position="143"/>
    </location>
</feature>
<feature type="region of interest" description="Disordered" evidence="1">
    <location>
        <begin position="129"/>
        <end position="160"/>
    </location>
</feature>
<evidence type="ECO:0000313" key="2">
    <source>
        <dbReference type="EMBL" id="OAF60506.1"/>
    </source>
</evidence>
<gene>
    <name evidence="2" type="ORF">VC83_03323</name>
</gene>
<organism evidence="2">
    <name type="scientific">Pseudogymnoascus destructans</name>
    <dbReference type="NCBI Taxonomy" id="655981"/>
    <lineage>
        <taxon>Eukaryota</taxon>
        <taxon>Fungi</taxon>
        <taxon>Dikarya</taxon>
        <taxon>Ascomycota</taxon>
        <taxon>Pezizomycotina</taxon>
        <taxon>Leotiomycetes</taxon>
        <taxon>Thelebolales</taxon>
        <taxon>Thelebolaceae</taxon>
        <taxon>Pseudogymnoascus</taxon>
    </lineage>
</organism>
<sequence>MSAGPWNQSTSKASGVSYSGLGAPYFSQGSHRTPDSSTPVASEPPVVPPKVLESDRAPAAGSKYPGQTYSHSSSVPHNDAGEVICSRLGILYFSDSDKEDVITNLQNLARMYPDVTLSQLVDPNMELPRAKVPNQRSSSQVPSDQECERNAPDSSPPPASAISADASLLIAFVAYSRVPQPTHRTYSSPVAGPNPSFGAPSPSSTFDYQRRLHSKSNASITSTAIQTSHDRTHSSSISSRRKTPLARRRIHPRRGLN</sequence>
<feature type="compositionally biased region" description="Polar residues" evidence="1">
    <location>
        <begin position="65"/>
        <end position="76"/>
    </location>
</feature>
<feature type="compositionally biased region" description="Polar residues" evidence="1">
    <location>
        <begin position="27"/>
        <end position="40"/>
    </location>
</feature>